<name>F6DGN1_THETG</name>
<feature type="transmembrane region" description="Helical" evidence="5">
    <location>
        <begin position="227"/>
        <end position="245"/>
    </location>
</feature>
<proteinExistence type="predicted"/>
<evidence type="ECO:0000256" key="4">
    <source>
        <dbReference type="ARBA" id="ARBA00023136"/>
    </source>
</evidence>
<feature type="transmembrane region" description="Helical" evidence="5">
    <location>
        <begin position="147"/>
        <end position="165"/>
    </location>
</feature>
<dbReference type="AlphaFoldDB" id="F6DGN1"/>
<dbReference type="InterPro" id="IPR007016">
    <property type="entry name" value="O-antigen_ligase-rel_domated"/>
</dbReference>
<evidence type="ECO:0000256" key="1">
    <source>
        <dbReference type="ARBA" id="ARBA00004141"/>
    </source>
</evidence>
<evidence type="ECO:0000256" key="2">
    <source>
        <dbReference type="ARBA" id="ARBA00022692"/>
    </source>
</evidence>
<feature type="domain" description="O-antigen ligase-related" evidence="6">
    <location>
        <begin position="186"/>
        <end position="341"/>
    </location>
</feature>
<keyword evidence="4 5" id="KW-0472">Membrane</keyword>
<dbReference type="RefSeq" id="WP_014510294.1">
    <property type="nucleotide sequence ID" value="NC_017272.1"/>
</dbReference>
<accession>F6DGN1</accession>
<sequence length="418" mass="46398">MATWTNLWRGWFFLLVVYWVLGESMTRVKIFGQLSLSAAWVLLAFISGVFLVVLSFPKLNLPWINRRSWSWRTYRWLVGFWLLLLLEGGVLLVMNIFMGVPYSGDWLYPALQELTSWGLYGFSVLGAAILICPNLRRASRIATLLKLVFVVSLVFVVINPTRSLAAEVAVAGSAVTFLARPAYRWFLFFITAGVLAASGSRMAVLAFIAGHLFTYLFFLKLMKPRTWYPPFVLAAVMLASAPIFLRTQAGERSVELIQTVLEAGVEGVLETGEGAYLTQGRSIVWPAIVDHSFQRAFFGHGPGTASAYAYYVSQNSRFQHPHNEYLRVFHNYGLVGLLAFLGFYSAILVYARSSLGFVRKSGKQLWFHALVASTLTSLLLFATDNAGLYVFVMSIHGVLVGAALCLGAFCCAGVSRGL</sequence>
<feature type="transmembrane region" description="Helical" evidence="5">
    <location>
        <begin position="365"/>
        <end position="382"/>
    </location>
</feature>
<feature type="transmembrane region" description="Helical" evidence="5">
    <location>
        <begin position="117"/>
        <end position="135"/>
    </location>
</feature>
<evidence type="ECO:0000313" key="8">
    <source>
        <dbReference type="Proteomes" id="UP000009233"/>
    </source>
</evidence>
<comment type="subcellular location">
    <subcellularLocation>
        <location evidence="1">Membrane</location>
        <topology evidence="1">Multi-pass membrane protein</topology>
    </subcellularLocation>
</comment>
<evidence type="ECO:0000259" key="6">
    <source>
        <dbReference type="Pfam" id="PF04932"/>
    </source>
</evidence>
<reference evidence="7" key="1">
    <citation type="submission" date="2011-05" db="EMBL/GenBank/DDBJ databases">
        <title>Complete sequence of chromosome of Thermus thermophilus SG0.5JP17-16.</title>
        <authorList>
            <consortium name="US DOE Joint Genome Institute"/>
            <person name="Lucas S."/>
            <person name="Han J."/>
            <person name="Lapidus A."/>
            <person name="Cheng J.-F."/>
            <person name="Goodwin L."/>
            <person name="Pitluck S."/>
            <person name="Peters L."/>
            <person name="Mikhailova N."/>
            <person name="Teshima H."/>
            <person name="Han C."/>
            <person name="Tapia R."/>
            <person name="Land M."/>
            <person name="Hauser L."/>
            <person name="Kyrpides N."/>
            <person name="Ivanova N."/>
            <person name="Pagani I."/>
            <person name="Allgaier M."/>
            <person name="Hugenholtz P."/>
            <person name="Singer S."/>
            <person name="Gladden J."/>
            <person name="Woyke T."/>
        </authorList>
    </citation>
    <scope>NUCLEOTIDE SEQUENCE</scope>
    <source>
        <strain evidence="7">SG0.5JP17-16</strain>
    </source>
</reference>
<protein>
    <submittedName>
        <fullName evidence="7">O-antigen polymerase</fullName>
    </submittedName>
</protein>
<dbReference type="InterPro" id="IPR051533">
    <property type="entry name" value="WaaL-like"/>
</dbReference>
<dbReference type="HOGENOM" id="CLU_657101_0_0_0"/>
<dbReference type="EMBL" id="CP002777">
    <property type="protein sequence ID" value="AEG33389.1"/>
    <property type="molecule type" value="Genomic_DNA"/>
</dbReference>
<dbReference type="KEGG" id="tts:Ththe16_0972"/>
<keyword evidence="3 5" id="KW-1133">Transmembrane helix</keyword>
<gene>
    <name evidence="7" type="ordered locus">Ththe16_0972</name>
</gene>
<dbReference type="Pfam" id="PF04932">
    <property type="entry name" value="Wzy_C"/>
    <property type="match status" value="1"/>
</dbReference>
<dbReference type="Proteomes" id="UP000009233">
    <property type="component" value="Chromosome"/>
</dbReference>
<organism evidence="7 8">
    <name type="scientific">Thermus thermophilus (strain SG0.5JP17-16)</name>
    <dbReference type="NCBI Taxonomy" id="762633"/>
    <lineage>
        <taxon>Bacteria</taxon>
        <taxon>Thermotogati</taxon>
        <taxon>Deinococcota</taxon>
        <taxon>Deinococci</taxon>
        <taxon>Thermales</taxon>
        <taxon>Thermaceae</taxon>
        <taxon>Thermus</taxon>
    </lineage>
</organism>
<feature type="transmembrane region" description="Helical" evidence="5">
    <location>
        <begin position="76"/>
        <end position="97"/>
    </location>
</feature>
<evidence type="ECO:0000313" key="7">
    <source>
        <dbReference type="EMBL" id="AEG33389.1"/>
    </source>
</evidence>
<feature type="transmembrane region" description="Helical" evidence="5">
    <location>
        <begin position="388"/>
        <end position="414"/>
    </location>
</feature>
<feature type="transmembrane region" description="Helical" evidence="5">
    <location>
        <begin position="38"/>
        <end position="56"/>
    </location>
</feature>
<feature type="transmembrane region" description="Helical" evidence="5">
    <location>
        <begin position="332"/>
        <end position="353"/>
    </location>
</feature>
<dbReference type="GO" id="GO:0016020">
    <property type="term" value="C:membrane"/>
    <property type="evidence" value="ECO:0007669"/>
    <property type="project" value="UniProtKB-SubCell"/>
</dbReference>
<evidence type="ECO:0000256" key="5">
    <source>
        <dbReference type="SAM" id="Phobius"/>
    </source>
</evidence>
<keyword evidence="2 5" id="KW-0812">Transmembrane</keyword>
<feature type="transmembrane region" description="Helical" evidence="5">
    <location>
        <begin position="185"/>
        <end position="218"/>
    </location>
</feature>
<dbReference type="PANTHER" id="PTHR37422">
    <property type="entry name" value="TEICHURONIC ACID BIOSYNTHESIS PROTEIN TUAE"/>
    <property type="match status" value="1"/>
</dbReference>
<dbReference type="PANTHER" id="PTHR37422:SF13">
    <property type="entry name" value="LIPOPOLYSACCHARIDE BIOSYNTHESIS PROTEIN PA4999-RELATED"/>
    <property type="match status" value="1"/>
</dbReference>
<evidence type="ECO:0000256" key="3">
    <source>
        <dbReference type="ARBA" id="ARBA00022989"/>
    </source>
</evidence>